<comment type="caution">
    <text evidence="1">The sequence shown here is derived from an EMBL/GenBank/DDBJ whole genome shotgun (WGS) entry which is preliminary data.</text>
</comment>
<organism evidence="1 2">
    <name type="scientific">Eumeta variegata</name>
    <name type="common">Bagworm moth</name>
    <name type="synonym">Eumeta japonica</name>
    <dbReference type="NCBI Taxonomy" id="151549"/>
    <lineage>
        <taxon>Eukaryota</taxon>
        <taxon>Metazoa</taxon>
        <taxon>Ecdysozoa</taxon>
        <taxon>Arthropoda</taxon>
        <taxon>Hexapoda</taxon>
        <taxon>Insecta</taxon>
        <taxon>Pterygota</taxon>
        <taxon>Neoptera</taxon>
        <taxon>Endopterygota</taxon>
        <taxon>Lepidoptera</taxon>
        <taxon>Glossata</taxon>
        <taxon>Ditrysia</taxon>
        <taxon>Tineoidea</taxon>
        <taxon>Psychidae</taxon>
        <taxon>Oiketicinae</taxon>
        <taxon>Eumeta</taxon>
    </lineage>
</organism>
<evidence type="ECO:0000313" key="1">
    <source>
        <dbReference type="EMBL" id="GBP85311.1"/>
    </source>
</evidence>
<accession>A0A4C1Z952</accession>
<evidence type="ECO:0000313" key="2">
    <source>
        <dbReference type="Proteomes" id="UP000299102"/>
    </source>
</evidence>
<dbReference type="Proteomes" id="UP000299102">
    <property type="component" value="Unassembled WGS sequence"/>
</dbReference>
<protein>
    <submittedName>
        <fullName evidence="1">Uncharacterized protein</fullName>
    </submittedName>
</protein>
<dbReference type="EMBL" id="BGZK01001728">
    <property type="protein sequence ID" value="GBP85311.1"/>
    <property type="molecule type" value="Genomic_DNA"/>
</dbReference>
<reference evidence="1 2" key="1">
    <citation type="journal article" date="2019" name="Commun. Biol.">
        <title>The bagworm genome reveals a unique fibroin gene that provides high tensile strength.</title>
        <authorList>
            <person name="Kono N."/>
            <person name="Nakamura H."/>
            <person name="Ohtoshi R."/>
            <person name="Tomita M."/>
            <person name="Numata K."/>
            <person name="Arakawa K."/>
        </authorList>
    </citation>
    <scope>NUCLEOTIDE SEQUENCE [LARGE SCALE GENOMIC DNA]</scope>
</reference>
<dbReference type="AlphaFoldDB" id="A0A4C1Z952"/>
<proteinExistence type="predicted"/>
<gene>
    <name evidence="1" type="ORF">EVAR_63650_1</name>
</gene>
<sequence>MVRDIHSFRPLRFHYVRPLNERLKRYSRSNRRLKLDMFFSCLKYTRMTCARYGPQRSSDLGTCAYVAYNECIRVATHTDCAFQGMSATCTWHAQCVLGLRRTRLASFPNTKDANDTLLLRLHCLFVRLPIRPSVIGGGQWAAGGGRRVPAALANTASNKVKRKWILRRSVARRRAGADQAARIASHNTLPISN</sequence>
<name>A0A4C1Z952_EUMVA</name>
<keyword evidence="2" id="KW-1185">Reference proteome</keyword>